<dbReference type="Pfam" id="PF02452">
    <property type="entry name" value="PemK_toxin"/>
    <property type="match status" value="1"/>
</dbReference>
<accession>A0A563VNE0</accession>
<protein>
    <recommendedName>
        <fullName evidence="5">mRNA interferase</fullName>
    </recommendedName>
</protein>
<organism evidence="3 4">
    <name type="scientific">Hyella patelloides LEGE 07179</name>
    <dbReference type="NCBI Taxonomy" id="945734"/>
    <lineage>
        <taxon>Bacteria</taxon>
        <taxon>Bacillati</taxon>
        <taxon>Cyanobacteriota</taxon>
        <taxon>Cyanophyceae</taxon>
        <taxon>Pleurocapsales</taxon>
        <taxon>Hyellaceae</taxon>
        <taxon>Hyella</taxon>
    </lineage>
</organism>
<dbReference type="EMBL" id="CAACVJ010000078">
    <property type="protein sequence ID" value="VEP12853.1"/>
    <property type="molecule type" value="Genomic_DNA"/>
</dbReference>
<evidence type="ECO:0008006" key="5">
    <source>
        <dbReference type="Google" id="ProtNLM"/>
    </source>
</evidence>
<dbReference type="SUPFAM" id="SSF50118">
    <property type="entry name" value="Cell growth inhibitor/plasmid maintenance toxic component"/>
    <property type="match status" value="1"/>
</dbReference>
<dbReference type="PANTHER" id="PTHR33988">
    <property type="entry name" value="ENDORIBONUCLEASE MAZF-RELATED"/>
    <property type="match status" value="1"/>
</dbReference>
<comment type="similarity">
    <text evidence="1">Belongs to the PemK/MazF family.</text>
</comment>
<dbReference type="RefSeq" id="WP_144870990.1">
    <property type="nucleotide sequence ID" value="NZ_LR213920.1"/>
</dbReference>
<dbReference type="Gene3D" id="2.30.30.110">
    <property type="match status" value="1"/>
</dbReference>
<evidence type="ECO:0000256" key="1">
    <source>
        <dbReference type="ARBA" id="ARBA00007521"/>
    </source>
</evidence>
<evidence type="ECO:0000313" key="3">
    <source>
        <dbReference type="EMBL" id="VEP12853.1"/>
    </source>
</evidence>
<dbReference type="InterPro" id="IPR003477">
    <property type="entry name" value="PemK-like"/>
</dbReference>
<dbReference type="PANTHER" id="PTHR33988:SF1">
    <property type="entry name" value="ENDORIBONUCLEASE MAZF7-RELATED"/>
    <property type="match status" value="1"/>
</dbReference>
<proteinExistence type="inferred from homology"/>
<dbReference type="InterPro" id="IPR011067">
    <property type="entry name" value="Plasmid_toxin/cell-grow_inhib"/>
</dbReference>
<dbReference type="GO" id="GO:0016075">
    <property type="term" value="P:rRNA catabolic process"/>
    <property type="evidence" value="ECO:0007669"/>
    <property type="project" value="TreeGrafter"/>
</dbReference>
<evidence type="ECO:0000256" key="2">
    <source>
        <dbReference type="ARBA" id="ARBA00022649"/>
    </source>
</evidence>
<dbReference type="AlphaFoldDB" id="A0A563VNE0"/>
<sequence>MRDYRCGSIWLVCFDPSVGKEITKTRPALIISPTDFNQVRSKVTLLPISSTIVKAKKITPVVVRVIASQANGLNSDSTIVAIEPSTFDKKRLIKHLGELEPN</sequence>
<evidence type="ECO:0000313" key="4">
    <source>
        <dbReference type="Proteomes" id="UP000320055"/>
    </source>
</evidence>
<reference evidence="3 4" key="1">
    <citation type="submission" date="2019-01" db="EMBL/GenBank/DDBJ databases">
        <authorList>
            <person name="Brito A."/>
        </authorList>
    </citation>
    <scope>NUCLEOTIDE SEQUENCE [LARGE SCALE GENOMIC DNA]</scope>
    <source>
        <strain evidence="3">1</strain>
    </source>
</reference>
<keyword evidence="4" id="KW-1185">Reference proteome</keyword>
<name>A0A563VNE0_9CYAN</name>
<dbReference type="GO" id="GO:0004521">
    <property type="term" value="F:RNA endonuclease activity"/>
    <property type="evidence" value="ECO:0007669"/>
    <property type="project" value="TreeGrafter"/>
</dbReference>
<dbReference type="OrthoDB" id="9793906at2"/>
<dbReference type="GO" id="GO:0006402">
    <property type="term" value="P:mRNA catabolic process"/>
    <property type="evidence" value="ECO:0007669"/>
    <property type="project" value="TreeGrafter"/>
</dbReference>
<dbReference type="GO" id="GO:0003677">
    <property type="term" value="F:DNA binding"/>
    <property type="evidence" value="ECO:0007669"/>
    <property type="project" value="InterPro"/>
</dbReference>
<gene>
    <name evidence="3" type="ORF">H1P_1690002</name>
</gene>
<dbReference type="Proteomes" id="UP000320055">
    <property type="component" value="Unassembled WGS sequence"/>
</dbReference>
<keyword evidence="2" id="KW-1277">Toxin-antitoxin system</keyword>